<evidence type="ECO:0000313" key="2">
    <source>
        <dbReference type="Proteomes" id="UP000593568"/>
    </source>
</evidence>
<keyword evidence="2" id="KW-1185">Reference proteome</keyword>
<feature type="non-terminal residue" evidence="1">
    <location>
        <position position="34"/>
    </location>
</feature>
<comment type="caution">
    <text evidence="1">The sequence shown here is derived from an EMBL/GenBank/DDBJ whole genome shotgun (WGS) entry which is preliminary data.</text>
</comment>
<dbReference type="EMBL" id="JABEZW010000004">
    <property type="protein sequence ID" value="MBA0762259.1"/>
    <property type="molecule type" value="Genomic_DNA"/>
</dbReference>
<dbReference type="AlphaFoldDB" id="A0A7J9DNE5"/>
<accession>A0A7J9DNE5</accession>
<gene>
    <name evidence="1" type="ORF">Gotri_011899</name>
</gene>
<proteinExistence type="predicted"/>
<sequence>MNKTGQEDISVGVLQLAHCTSGAGVDECGMVLED</sequence>
<name>A0A7J9DNE5_9ROSI</name>
<evidence type="ECO:0000313" key="1">
    <source>
        <dbReference type="EMBL" id="MBA0762259.1"/>
    </source>
</evidence>
<dbReference type="Proteomes" id="UP000593568">
    <property type="component" value="Unassembled WGS sequence"/>
</dbReference>
<organism evidence="1 2">
    <name type="scientific">Gossypium trilobum</name>
    <dbReference type="NCBI Taxonomy" id="34281"/>
    <lineage>
        <taxon>Eukaryota</taxon>
        <taxon>Viridiplantae</taxon>
        <taxon>Streptophyta</taxon>
        <taxon>Embryophyta</taxon>
        <taxon>Tracheophyta</taxon>
        <taxon>Spermatophyta</taxon>
        <taxon>Magnoliopsida</taxon>
        <taxon>eudicotyledons</taxon>
        <taxon>Gunneridae</taxon>
        <taxon>Pentapetalae</taxon>
        <taxon>rosids</taxon>
        <taxon>malvids</taxon>
        <taxon>Malvales</taxon>
        <taxon>Malvaceae</taxon>
        <taxon>Malvoideae</taxon>
        <taxon>Gossypium</taxon>
    </lineage>
</organism>
<protein>
    <submittedName>
        <fullName evidence="1">Uncharacterized protein</fullName>
    </submittedName>
</protein>
<reference evidence="1 2" key="1">
    <citation type="journal article" date="2019" name="Genome Biol. Evol.">
        <title>Insights into the evolution of the New World diploid cottons (Gossypium, subgenus Houzingenia) based on genome sequencing.</title>
        <authorList>
            <person name="Grover C.E."/>
            <person name="Arick M.A. 2nd"/>
            <person name="Thrash A."/>
            <person name="Conover J.L."/>
            <person name="Sanders W.S."/>
            <person name="Peterson D.G."/>
            <person name="Frelichowski J.E."/>
            <person name="Scheffler J.A."/>
            <person name="Scheffler B.E."/>
            <person name="Wendel J.F."/>
        </authorList>
    </citation>
    <scope>NUCLEOTIDE SEQUENCE [LARGE SCALE GENOMIC DNA]</scope>
    <source>
        <strain evidence="1">8</strain>
        <tissue evidence="1">Leaf</tissue>
    </source>
</reference>